<gene>
    <name evidence="7" type="ORF">GCM10008942_05310</name>
</gene>
<dbReference type="EMBL" id="BAAADD010000001">
    <property type="protein sequence ID" value="GAA0559767.1"/>
    <property type="molecule type" value="Genomic_DNA"/>
</dbReference>
<feature type="transmembrane region" description="Helical" evidence="6">
    <location>
        <begin position="233"/>
        <end position="258"/>
    </location>
</feature>
<feature type="transmembrane region" description="Helical" evidence="6">
    <location>
        <begin position="369"/>
        <end position="388"/>
    </location>
</feature>
<comment type="subcellular location">
    <subcellularLocation>
        <location evidence="1">Membrane</location>
        <topology evidence="1">Multi-pass membrane protein</topology>
    </subcellularLocation>
</comment>
<feature type="transmembrane region" description="Helical" evidence="6">
    <location>
        <begin position="163"/>
        <end position="183"/>
    </location>
</feature>
<feature type="transmembrane region" description="Helical" evidence="6">
    <location>
        <begin position="455"/>
        <end position="475"/>
    </location>
</feature>
<protein>
    <submittedName>
        <fullName evidence="7">Amino acid permease</fullName>
    </submittedName>
</protein>
<dbReference type="Pfam" id="PF13520">
    <property type="entry name" value="AA_permease_2"/>
    <property type="match status" value="1"/>
</dbReference>
<keyword evidence="2" id="KW-0813">Transport</keyword>
<evidence type="ECO:0000313" key="7">
    <source>
        <dbReference type="EMBL" id="GAA0559767.1"/>
    </source>
</evidence>
<accession>A0ABN1E5V2</accession>
<feature type="transmembrane region" description="Helical" evidence="6">
    <location>
        <begin position="314"/>
        <end position="340"/>
    </location>
</feature>
<proteinExistence type="predicted"/>
<evidence type="ECO:0000256" key="2">
    <source>
        <dbReference type="ARBA" id="ARBA00022448"/>
    </source>
</evidence>
<dbReference type="Proteomes" id="UP001499951">
    <property type="component" value="Unassembled WGS sequence"/>
</dbReference>
<feature type="transmembrane region" description="Helical" evidence="6">
    <location>
        <begin position="59"/>
        <end position="81"/>
    </location>
</feature>
<feature type="transmembrane region" description="Helical" evidence="6">
    <location>
        <begin position="270"/>
        <end position="294"/>
    </location>
</feature>
<keyword evidence="4 6" id="KW-1133">Transmembrane helix</keyword>
<evidence type="ECO:0000256" key="1">
    <source>
        <dbReference type="ARBA" id="ARBA00004141"/>
    </source>
</evidence>
<evidence type="ECO:0000256" key="5">
    <source>
        <dbReference type="ARBA" id="ARBA00023136"/>
    </source>
</evidence>
<evidence type="ECO:0000256" key="4">
    <source>
        <dbReference type="ARBA" id="ARBA00022989"/>
    </source>
</evidence>
<feature type="transmembrane region" description="Helical" evidence="6">
    <location>
        <begin position="195"/>
        <end position="213"/>
    </location>
</feature>
<sequence>MADIDDSDLTQPEPVVASEHQLKRALGPVSLIMIGIGSVLGAGIFVVAGTAAATHAGPAVLLSFVIAALGCLFAGLCYAEFASMIPESGSSYTYAYATMGRFMAWFIGWNMVLEYLAAGSTVAVGWSGYFVSFLQHFGVVIAPALTNAPLAGTGLESLHLTGALLNLPAVVLIFILTFFLLAGVRETAKFNDVMVLIKCGVVLLVIGFGLGYVRLEHLTPFIPANTGHWGHFGVSGVLAASGIIFFSFVGFESVSVAAQEARNPRRDLPIGILGSLAICTGLYMLMALVLTGVTDWRTLDVANPVSFAMSKIPGLGWLTLPIDIGAIVGLASVTFVSLYGQSRIFYSMARDGFLPPAFAKVHPRSRTPYIGTIITSAFAALLAAVFPLDILAELVSVGTLLAFIAVCVGVLILRITAPRATRRFRIPAVWLIAPAGVIVCAGMMVSLFFSSPDTGWRLVIWTAIGVAIYLVYGVWHAAPSKWKVTNED</sequence>
<organism evidence="7 8">
    <name type="scientific">Rhizomicrobium electricum</name>
    <dbReference type="NCBI Taxonomy" id="480070"/>
    <lineage>
        <taxon>Bacteria</taxon>
        <taxon>Pseudomonadati</taxon>
        <taxon>Pseudomonadota</taxon>
        <taxon>Alphaproteobacteria</taxon>
        <taxon>Micropepsales</taxon>
        <taxon>Micropepsaceae</taxon>
        <taxon>Rhizomicrobium</taxon>
    </lineage>
</organism>
<dbReference type="PANTHER" id="PTHR43243">
    <property type="entry name" value="INNER MEMBRANE TRANSPORTER YGJI-RELATED"/>
    <property type="match status" value="1"/>
</dbReference>
<keyword evidence="3 6" id="KW-0812">Transmembrane</keyword>
<name>A0ABN1E5V2_9PROT</name>
<dbReference type="PIRSF" id="PIRSF006060">
    <property type="entry name" value="AA_transporter"/>
    <property type="match status" value="1"/>
</dbReference>
<keyword evidence="8" id="KW-1185">Reference proteome</keyword>
<dbReference type="Gene3D" id="1.20.1740.10">
    <property type="entry name" value="Amino acid/polyamine transporter I"/>
    <property type="match status" value="1"/>
</dbReference>
<evidence type="ECO:0000313" key="8">
    <source>
        <dbReference type="Proteomes" id="UP001499951"/>
    </source>
</evidence>
<comment type="caution">
    <text evidence="7">The sequence shown here is derived from an EMBL/GenBank/DDBJ whole genome shotgun (WGS) entry which is preliminary data.</text>
</comment>
<reference evidence="7 8" key="1">
    <citation type="journal article" date="2019" name="Int. J. Syst. Evol. Microbiol.">
        <title>The Global Catalogue of Microorganisms (GCM) 10K type strain sequencing project: providing services to taxonomists for standard genome sequencing and annotation.</title>
        <authorList>
            <consortium name="The Broad Institute Genomics Platform"/>
            <consortium name="The Broad Institute Genome Sequencing Center for Infectious Disease"/>
            <person name="Wu L."/>
            <person name="Ma J."/>
        </authorList>
    </citation>
    <scope>NUCLEOTIDE SEQUENCE [LARGE SCALE GENOMIC DNA]</scope>
    <source>
        <strain evidence="7 8">JCM 15089</strain>
    </source>
</reference>
<dbReference type="RefSeq" id="WP_166931397.1">
    <property type="nucleotide sequence ID" value="NZ_BAAADD010000001.1"/>
</dbReference>
<feature type="transmembrane region" description="Helical" evidence="6">
    <location>
        <begin position="394"/>
        <end position="416"/>
    </location>
</feature>
<evidence type="ECO:0000256" key="3">
    <source>
        <dbReference type="ARBA" id="ARBA00022692"/>
    </source>
</evidence>
<keyword evidence="5 6" id="KW-0472">Membrane</keyword>
<evidence type="ECO:0000256" key="6">
    <source>
        <dbReference type="SAM" id="Phobius"/>
    </source>
</evidence>
<dbReference type="InterPro" id="IPR002293">
    <property type="entry name" value="AA/rel_permease1"/>
</dbReference>
<dbReference type="PANTHER" id="PTHR43243:SF4">
    <property type="entry name" value="CATIONIC AMINO ACID TRANSPORTER 4"/>
    <property type="match status" value="1"/>
</dbReference>
<feature type="transmembrane region" description="Helical" evidence="6">
    <location>
        <begin position="102"/>
        <end position="126"/>
    </location>
</feature>
<feature type="transmembrane region" description="Helical" evidence="6">
    <location>
        <begin position="31"/>
        <end position="53"/>
    </location>
</feature>
<feature type="transmembrane region" description="Helical" evidence="6">
    <location>
        <begin position="428"/>
        <end position="449"/>
    </location>
</feature>